<evidence type="ECO:0000256" key="2">
    <source>
        <dbReference type="SAM" id="Phobius"/>
    </source>
</evidence>
<feature type="transmembrane region" description="Helical" evidence="2">
    <location>
        <begin position="49"/>
        <end position="67"/>
    </location>
</feature>
<dbReference type="RefSeq" id="WP_259962802.1">
    <property type="nucleotide sequence ID" value="NZ_JAOAMV010000006.1"/>
</dbReference>
<feature type="compositionally biased region" description="Basic and acidic residues" evidence="1">
    <location>
        <begin position="1"/>
        <end position="16"/>
    </location>
</feature>
<gene>
    <name evidence="4" type="ORF">N0B51_12655</name>
</gene>
<reference evidence="4" key="1">
    <citation type="submission" date="2022-09" db="EMBL/GenBank/DDBJ databases">
        <title>The genome sequence of Tsuneonella sp. YG55.</title>
        <authorList>
            <person name="Liu Y."/>
        </authorList>
    </citation>
    <scope>NUCLEOTIDE SEQUENCE</scope>
    <source>
        <strain evidence="4">YG55</strain>
    </source>
</reference>
<dbReference type="AlphaFoldDB" id="A0A9X2W2E8"/>
<dbReference type="InterPro" id="IPR018704">
    <property type="entry name" value="SecYEG/CpoB_TPR"/>
</dbReference>
<name>A0A9X2W2E8_9SPHN</name>
<sequence length="255" mass="27090">MALRPDSDLTPEEKRARAQAAQEDVLLREVDDAVRQDQYAEAAQKYGKAIVAAVVLVLAAFGGYLYWDSRQDAEREADSEQLVRALDEVQRGNLASGDEALGPVIDDGTDGARAAAQLLKAGIAMEQDKPAEAAAIYEQVSADDRAPEAFRDLATIRGVAARYDTMKPAEVVARLKPLAVPGNPWFGPAGELVAMAYLDQGNQAEAGALFAAIARDKTTPETLKARARQMAGLLGVDAIDDVDTVIGEPAATVAQ</sequence>
<evidence type="ECO:0000259" key="3">
    <source>
        <dbReference type="Pfam" id="PF09976"/>
    </source>
</evidence>
<dbReference type="EMBL" id="JAOAMV010000006">
    <property type="protein sequence ID" value="MCT2559827.1"/>
    <property type="molecule type" value="Genomic_DNA"/>
</dbReference>
<dbReference type="Pfam" id="PF09976">
    <property type="entry name" value="TPR_21"/>
    <property type="match status" value="1"/>
</dbReference>
<dbReference type="SUPFAM" id="SSF48452">
    <property type="entry name" value="TPR-like"/>
    <property type="match status" value="1"/>
</dbReference>
<feature type="domain" description="Ancillary SecYEG translocon subunit/Cell division coordinator CpoB TPR" evidence="3">
    <location>
        <begin position="44"/>
        <end position="211"/>
    </location>
</feature>
<keyword evidence="2" id="KW-1133">Transmembrane helix</keyword>
<evidence type="ECO:0000256" key="1">
    <source>
        <dbReference type="SAM" id="MobiDB-lite"/>
    </source>
</evidence>
<feature type="region of interest" description="Disordered" evidence="1">
    <location>
        <begin position="1"/>
        <end position="20"/>
    </location>
</feature>
<dbReference type="InterPro" id="IPR011990">
    <property type="entry name" value="TPR-like_helical_dom_sf"/>
</dbReference>
<comment type="caution">
    <text evidence="4">The sequence shown here is derived from an EMBL/GenBank/DDBJ whole genome shotgun (WGS) entry which is preliminary data.</text>
</comment>
<evidence type="ECO:0000313" key="4">
    <source>
        <dbReference type="EMBL" id="MCT2559827.1"/>
    </source>
</evidence>
<evidence type="ECO:0000313" key="5">
    <source>
        <dbReference type="Proteomes" id="UP001142648"/>
    </source>
</evidence>
<accession>A0A9X2W2E8</accession>
<dbReference type="Proteomes" id="UP001142648">
    <property type="component" value="Unassembled WGS sequence"/>
</dbReference>
<keyword evidence="5" id="KW-1185">Reference proteome</keyword>
<protein>
    <submittedName>
        <fullName evidence="4">Tetratricopeptide repeat protein</fullName>
    </submittedName>
</protein>
<keyword evidence="2" id="KW-0812">Transmembrane</keyword>
<organism evidence="4 5">
    <name type="scientific">Tsuneonella litorea</name>
    <dbReference type="NCBI Taxonomy" id="2976475"/>
    <lineage>
        <taxon>Bacteria</taxon>
        <taxon>Pseudomonadati</taxon>
        <taxon>Pseudomonadota</taxon>
        <taxon>Alphaproteobacteria</taxon>
        <taxon>Sphingomonadales</taxon>
        <taxon>Erythrobacteraceae</taxon>
        <taxon>Tsuneonella</taxon>
    </lineage>
</organism>
<proteinExistence type="predicted"/>
<keyword evidence="2" id="KW-0472">Membrane</keyword>